<dbReference type="RefSeq" id="WP_161760794.1">
    <property type="nucleotide sequence ID" value="NZ_JAAATX020000002.1"/>
</dbReference>
<keyword evidence="3" id="KW-1185">Reference proteome</keyword>
<evidence type="ECO:0000313" key="3">
    <source>
        <dbReference type="Proteomes" id="UP000731907"/>
    </source>
</evidence>
<comment type="caution">
    <text evidence="2">The sequence shown here is derived from an EMBL/GenBank/DDBJ whole genome shotgun (WGS) entry which is preliminary data.</text>
</comment>
<dbReference type="Proteomes" id="UP000731907">
    <property type="component" value="Unassembled WGS sequence"/>
</dbReference>
<accession>A0ABS6IYX6</accession>
<protein>
    <submittedName>
        <fullName evidence="2">Uncharacterized protein</fullName>
    </submittedName>
</protein>
<proteinExistence type="predicted"/>
<keyword evidence="1" id="KW-0812">Transmembrane</keyword>
<evidence type="ECO:0000256" key="1">
    <source>
        <dbReference type="SAM" id="Phobius"/>
    </source>
</evidence>
<sequence>MKPVEVEQVDIEQEASRAPIYGDGELERLDGRYKVMFRWHKARIILWLSVLTIAAVLLASMLSLALSTDETTRDWSRQILTTLVGFAAGAIWTSAQRTDKDE</sequence>
<organism evidence="2 3">
    <name type="scientific">Paragemmobacter amnigenus</name>
    <dbReference type="NCBI Taxonomy" id="2852097"/>
    <lineage>
        <taxon>Bacteria</taxon>
        <taxon>Pseudomonadati</taxon>
        <taxon>Pseudomonadota</taxon>
        <taxon>Alphaproteobacteria</taxon>
        <taxon>Rhodobacterales</taxon>
        <taxon>Paracoccaceae</taxon>
        <taxon>Paragemmobacter</taxon>
    </lineage>
</organism>
<feature type="transmembrane region" description="Helical" evidence="1">
    <location>
        <begin position="78"/>
        <end position="95"/>
    </location>
</feature>
<evidence type="ECO:0000313" key="2">
    <source>
        <dbReference type="EMBL" id="MBU9696716.1"/>
    </source>
</evidence>
<gene>
    <name evidence="2" type="ORF">GU927_002540</name>
</gene>
<keyword evidence="1" id="KW-1133">Transmembrane helix</keyword>
<feature type="transmembrane region" description="Helical" evidence="1">
    <location>
        <begin position="44"/>
        <end position="66"/>
    </location>
</feature>
<reference evidence="2 3" key="1">
    <citation type="submission" date="2021-06" db="EMBL/GenBank/DDBJ databases">
        <title>Rhodobacteraceae bacterium strain HSP-20.</title>
        <authorList>
            <person name="Chen W.-M."/>
        </authorList>
    </citation>
    <scope>NUCLEOTIDE SEQUENCE [LARGE SCALE GENOMIC DNA]</scope>
    <source>
        <strain evidence="2 3">HSP-20</strain>
    </source>
</reference>
<keyword evidence="1" id="KW-0472">Membrane</keyword>
<dbReference type="EMBL" id="JAAATX020000002">
    <property type="protein sequence ID" value="MBU9696716.1"/>
    <property type="molecule type" value="Genomic_DNA"/>
</dbReference>
<name>A0ABS6IYX6_9RHOB</name>